<feature type="compositionally biased region" description="Basic residues" evidence="1">
    <location>
        <begin position="351"/>
        <end position="360"/>
    </location>
</feature>
<gene>
    <name evidence="4" type="ORF">SAMN04488052_101947</name>
</gene>
<feature type="transmembrane region" description="Helical" evidence="2">
    <location>
        <begin position="893"/>
        <end position="917"/>
    </location>
</feature>
<keyword evidence="2" id="KW-0812">Transmembrane</keyword>
<keyword evidence="5" id="KW-1185">Reference proteome</keyword>
<evidence type="ECO:0000256" key="2">
    <source>
        <dbReference type="SAM" id="Phobius"/>
    </source>
</evidence>
<protein>
    <recommendedName>
        <fullName evidence="3">Toxin VasX N-terminal region domain-containing protein</fullName>
    </recommendedName>
</protein>
<organism evidence="4 5">
    <name type="scientific">Aquisalimonas asiatica</name>
    <dbReference type="NCBI Taxonomy" id="406100"/>
    <lineage>
        <taxon>Bacteria</taxon>
        <taxon>Pseudomonadati</taxon>
        <taxon>Pseudomonadota</taxon>
        <taxon>Gammaproteobacteria</taxon>
        <taxon>Chromatiales</taxon>
        <taxon>Ectothiorhodospiraceae</taxon>
        <taxon>Aquisalimonas</taxon>
    </lineage>
</organism>
<dbReference type="EMBL" id="FOEG01000001">
    <property type="protein sequence ID" value="SEO60616.1"/>
    <property type="molecule type" value="Genomic_DNA"/>
</dbReference>
<evidence type="ECO:0000313" key="5">
    <source>
        <dbReference type="Proteomes" id="UP000199657"/>
    </source>
</evidence>
<evidence type="ECO:0000259" key="3">
    <source>
        <dbReference type="Pfam" id="PF20249"/>
    </source>
</evidence>
<keyword evidence="2" id="KW-1133">Transmembrane helix</keyword>
<reference evidence="4 5" key="1">
    <citation type="submission" date="2016-10" db="EMBL/GenBank/DDBJ databases">
        <authorList>
            <person name="de Groot N.N."/>
        </authorList>
    </citation>
    <scope>NUCLEOTIDE SEQUENCE [LARGE SCALE GENOMIC DNA]</scope>
    <source>
        <strain evidence="4 5">CGMCC 1.6291</strain>
    </source>
</reference>
<dbReference type="Proteomes" id="UP000199657">
    <property type="component" value="Unassembled WGS sequence"/>
</dbReference>
<feature type="region of interest" description="Disordered" evidence="1">
    <location>
        <begin position="1060"/>
        <end position="1105"/>
    </location>
</feature>
<feature type="transmembrane region" description="Helical" evidence="2">
    <location>
        <begin position="828"/>
        <end position="851"/>
    </location>
</feature>
<feature type="compositionally biased region" description="Polar residues" evidence="1">
    <location>
        <begin position="1069"/>
        <end position="1081"/>
    </location>
</feature>
<feature type="region of interest" description="Disordered" evidence="1">
    <location>
        <begin position="343"/>
        <end position="363"/>
    </location>
</feature>
<dbReference type="InterPro" id="IPR046864">
    <property type="entry name" value="VasX_N"/>
</dbReference>
<dbReference type="Pfam" id="PF20249">
    <property type="entry name" value="VasX_N"/>
    <property type="match status" value="1"/>
</dbReference>
<sequence length="1105" mass="121424">MSARECTRPMNAADVVDGDSGTPYSELRFGTDTPGSSRMELELRDSAGPYPSSLSDALEARGYGGSSGPAGDRYRIPLGDVNSDPADDTERQPDVGVMPVVPARFADPEGAHLAPVRDGWLYIFVNGHLWRELAVSNEGEVFRDVNLARHQGKDDRPATCESLMHHVTLPYRMNGEETVVEVAYAEIQWSWATIERTGGFADDDRRYCPDLAVYESYDITVDAALRDSRCQRLDLAAYDGDPDIGNLRSTFLVPTETAEDHCNQSDDPDEAPQLPGITEEDISAGFAIMALHDPMGIALEYVNTIQTDTRALKQCIEEISEHDHAASAVYANGLFYNEELHARHSRDGGRSRQHRARRYKDRSTEARELRDIARRMDRDRIEEILQTEKRRDIRKRIRAHRDALAHWLNGRCPNGEPVSDYVSQHLTIITALQDYAARPPIDYWQLWSVMNAVMAGAGPDPSAYDEAYDADSDAPETDPIDAWRATLLETDHPLFSMLFPDADQVDIDSEAAPSTDDLSFIDGTTKFRPGALAMSTNGFLGQGSWQVGKDIAKLAQRAVSDFILCFEREWMAALDQSQSVSLDIFMRLTKAGQTPEMTGMRVLRAGEAVPDGWVIADASVSVGPRPKRKASGGDQNRRPLIKAMVKNPPDEPIAVLDPDTLERVGTADVRRLGLAGVDPEPVNERNWTEVFRRVGKDGLHRVTGDVVIVPVTSDYARQWHEPDANVSDQVVRRNRVLRSANTGLPALVAIAEILSLVGAVNGSSSGDREQRGGRELAQYTLNVLGIIHALTEFSVNLSGREATANRMAMLTGRRIADRLVLGSINVPFLGPSTTLGVAGAALAGFSAALAVWDMEYRLRNGELGAGIAHGVEAAAMAGLTASLLGAAARRGAVGLLFGMGPWGWAFLAIGIVAGLVARQFSLSPLDRWASFGPFGADPDERLTEEYAQLDGEQIAAALLTILESPSIELREENVLGDEAVRVDVRWPAAFEEGRDLELQVTAEIGDEVNLYLLGTKAVPDAADATRSWWFRIPNRNEWLGSSWNDGRSCVVQARMRTTGSNTPPIPFWPSNTEESNESGTPEQHWFTADPMHLRYSPNSRRDPLH</sequence>
<dbReference type="STRING" id="406100.SAMN04488052_101947"/>
<dbReference type="AlphaFoldDB" id="A0A1H8R2R2"/>
<dbReference type="OrthoDB" id="5406083at2"/>
<dbReference type="CDD" id="cd20705">
    <property type="entry name" value="MIX_I"/>
    <property type="match status" value="1"/>
</dbReference>
<evidence type="ECO:0000256" key="1">
    <source>
        <dbReference type="SAM" id="MobiDB-lite"/>
    </source>
</evidence>
<dbReference type="RefSeq" id="WP_139209143.1">
    <property type="nucleotide sequence ID" value="NZ_FOEG01000001.1"/>
</dbReference>
<proteinExistence type="predicted"/>
<evidence type="ECO:0000313" key="4">
    <source>
        <dbReference type="EMBL" id="SEO60616.1"/>
    </source>
</evidence>
<feature type="region of interest" description="Disordered" evidence="1">
    <location>
        <begin position="1"/>
        <end position="94"/>
    </location>
</feature>
<name>A0A1H8R2R2_9GAMM</name>
<accession>A0A1H8R2R2</accession>
<feature type="transmembrane region" description="Helical" evidence="2">
    <location>
        <begin position="863"/>
        <end position="887"/>
    </location>
</feature>
<keyword evidence="2" id="KW-0472">Membrane</keyword>
<feature type="domain" description="Toxin VasX N-terminal region" evidence="3">
    <location>
        <begin position="97"/>
        <end position="197"/>
    </location>
</feature>